<dbReference type="SUPFAM" id="SSF74731">
    <property type="entry name" value="Ribosomal protein L20"/>
    <property type="match status" value="1"/>
</dbReference>
<protein>
    <submittedName>
        <fullName evidence="4">Uncharacterized protein</fullName>
    </submittedName>
</protein>
<dbReference type="OrthoDB" id="10251781at2759"/>
<dbReference type="GO" id="GO:0019843">
    <property type="term" value="F:rRNA binding"/>
    <property type="evidence" value="ECO:0007669"/>
    <property type="project" value="InterPro"/>
</dbReference>
<evidence type="ECO:0000256" key="1">
    <source>
        <dbReference type="ARBA" id="ARBA00007698"/>
    </source>
</evidence>
<dbReference type="Gene3D" id="1.10.1900.20">
    <property type="entry name" value="Ribosomal protein L20"/>
    <property type="match status" value="1"/>
</dbReference>
<comment type="caution">
    <text evidence="4">The sequence shown here is derived from an EMBL/GenBank/DDBJ whole genome shotgun (WGS) entry which is preliminary data.</text>
</comment>
<dbReference type="GO" id="GO:0003735">
    <property type="term" value="F:structural constituent of ribosome"/>
    <property type="evidence" value="ECO:0007669"/>
    <property type="project" value="InterPro"/>
</dbReference>
<dbReference type="Pfam" id="PF00453">
    <property type="entry name" value="Ribosomal_L20"/>
    <property type="match status" value="1"/>
</dbReference>
<sequence length="67" mass="7316">MNAGLRSYGTRYGEFINLQKSSGNTINRKVLAGLAEWEPFSFKAVVDVVKIKGGENKGLQEGENKGL</sequence>
<dbReference type="InterPro" id="IPR005813">
    <property type="entry name" value="Ribosomal_bL20"/>
</dbReference>
<proteinExistence type="inferred from homology"/>
<gene>
    <name evidence="4" type="ORF">TrRE_jg7209</name>
</gene>
<comment type="similarity">
    <text evidence="1">Belongs to the bacterial ribosomal protein bL20 family.</text>
</comment>
<dbReference type="GO" id="GO:0005840">
    <property type="term" value="C:ribosome"/>
    <property type="evidence" value="ECO:0007669"/>
    <property type="project" value="UniProtKB-KW"/>
</dbReference>
<evidence type="ECO:0000313" key="4">
    <source>
        <dbReference type="EMBL" id="GMH76790.1"/>
    </source>
</evidence>
<keyword evidence="3" id="KW-0687">Ribonucleoprotein</keyword>
<dbReference type="InterPro" id="IPR035566">
    <property type="entry name" value="Ribosomal_protein_bL20_C"/>
</dbReference>
<accession>A0A9W7EG71</accession>
<evidence type="ECO:0000313" key="5">
    <source>
        <dbReference type="Proteomes" id="UP001165082"/>
    </source>
</evidence>
<dbReference type="GO" id="GO:1990904">
    <property type="term" value="C:ribonucleoprotein complex"/>
    <property type="evidence" value="ECO:0007669"/>
    <property type="project" value="UniProtKB-KW"/>
</dbReference>
<evidence type="ECO:0000256" key="3">
    <source>
        <dbReference type="ARBA" id="ARBA00023274"/>
    </source>
</evidence>
<dbReference type="Proteomes" id="UP001165082">
    <property type="component" value="Unassembled WGS sequence"/>
</dbReference>
<name>A0A9W7EG71_9STRA</name>
<dbReference type="GO" id="GO:0006412">
    <property type="term" value="P:translation"/>
    <property type="evidence" value="ECO:0007669"/>
    <property type="project" value="InterPro"/>
</dbReference>
<dbReference type="AlphaFoldDB" id="A0A9W7EG71"/>
<keyword evidence="2" id="KW-0689">Ribosomal protein</keyword>
<evidence type="ECO:0000256" key="2">
    <source>
        <dbReference type="ARBA" id="ARBA00022980"/>
    </source>
</evidence>
<keyword evidence="5" id="KW-1185">Reference proteome</keyword>
<reference evidence="4" key="1">
    <citation type="submission" date="2022-07" db="EMBL/GenBank/DDBJ databases">
        <title>Genome analysis of Parmales, a sister group of diatoms, reveals the evolutionary specialization of diatoms from phago-mixotrophs to photoautotrophs.</title>
        <authorList>
            <person name="Ban H."/>
            <person name="Sato S."/>
            <person name="Yoshikawa S."/>
            <person name="Kazumasa Y."/>
            <person name="Nakamura Y."/>
            <person name="Ichinomiya M."/>
            <person name="Saitoh K."/>
            <person name="Sato N."/>
            <person name="Blanc-Mathieu R."/>
            <person name="Endo H."/>
            <person name="Kuwata A."/>
            <person name="Ogata H."/>
        </authorList>
    </citation>
    <scope>NUCLEOTIDE SEQUENCE</scope>
</reference>
<organism evidence="4 5">
    <name type="scientific">Triparma retinervis</name>
    <dbReference type="NCBI Taxonomy" id="2557542"/>
    <lineage>
        <taxon>Eukaryota</taxon>
        <taxon>Sar</taxon>
        <taxon>Stramenopiles</taxon>
        <taxon>Ochrophyta</taxon>
        <taxon>Bolidophyceae</taxon>
        <taxon>Parmales</taxon>
        <taxon>Triparmaceae</taxon>
        <taxon>Triparma</taxon>
    </lineage>
</organism>
<dbReference type="EMBL" id="BRXZ01001696">
    <property type="protein sequence ID" value="GMH76790.1"/>
    <property type="molecule type" value="Genomic_DNA"/>
</dbReference>